<feature type="region of interest" description="Disordered" evidence="1">
    <location>
        <begin position="25"/>
        <end position="65"/>
    </location>
</feature>
<dbReference type="AlphaFoldDB" id="A0A2W4UK01"/>
<sequence length="65" mass="6533">MKVKYFAALAAASVFGLAGLTSCAGDTSTDLEDPAATEVAPDAEPGATMEEPDAMEEPAEPCAAK</sequence>
<evidence type="ECO:0000256" key="2">
    <source>
        <dbReference type="SAM" id="SignalP"/>
    </source>
</evidence>
<name>A0A2W4UK01_9CYAN</name>
<organism evidence="3 4">
    <name type="scientific">Leptolyngbya foveolarum</name>
    <dbReference type="NCBI Taxonomy" id="47253"/>
    <lineage>
        <taxon>Bacteria</taxon>
        <taxon>Bacillati</taxon>
        <taxon>Cyanobacteriota</taxon>
        <taxon>Cyanophyceae</taxon>
        <taxon>Leptolyngbyales</taxon>
        <taxon>Leptolyngbyaceae</taxon>
        <taxon>Leptolyngbya group</taxon>
        <taxon>Leptolyngbya</taxon>
    </lineage>
</organism>
<gene>
    <name evidence="3" type="ORF">DCF25_04880</name>
</gene>
<evidence type="ECO:0000256" key="1">
    <source>
        <dbReference type="SAM" id="MobiDB-lite"/>
    </source>
</evidence>
<accession>A0A2W4UK01</accession>
<reference evidence="4" key="1">
    <citation type="submission" date="2018-04" db="EMBL/GenBank/DDBJ databases">
        <authorList>
            <person name="Cornet L."/>
        </authorList>
    </citation>
    <scope>NUCLEOTIDE SEQUENCE [LARGE SCALE GENOMIC DNA]</scope>
</reference>
<reference evidence="3 4" key="2">
    <citation type="submission" date="2018-06" db="EMBL/GenBank/DDBJ databases">
        <title>Metagenomic assembly of (sub)arctic Cyanobacteria and their associated microbiome from non-axenic cultures.</title>
        <authorList>
            <person name="Baurain D."/>
        </authorList>
    </citation>
    <scope>NUCLEOTIDE SEQUENCE [LARGE SCALE GENOMIC DNA]</scope>
    <source>
        <strain evidence="3">ULC129bin1</strain>
    </source>
</reference>
<dbReference type="EMBL" id="QBMC01000019">
    <property type="protein sequence ID" value="PZO21676.1"/>
    <property type="molecule type" value="Genomic_DNA"/>
</dbReference>
<feature type="chain" id="PRO_5016103714" evidence="2">
    <location>
        <begin position="25"/>
        <end position="65"/>
    </location>
</feature>
<proteinExistence type="predicted"/>
<feature type="signal peptide" evidence="2">
    <location>
        <begin position="1"/>
        <end position="24"/>
    </location>
</feature>
<dbReference type="PROSITE" id="PS51257">
    <property type="entry name" value="PROKAR_LIPOPROTEIN"/>
    <property type="match status" value="1"/>
</dbReference>
<evidence type="ECO:0000313" key="3">
    <source>
        <dbReference type="EMBL" id="PZO21676.1"/>
    </source>
</evidence>
<keyword evidence="2" id="KW-0732">Signal</keyword>
<protein>
    <submittedName>
        <fullName evidence="3">Uncharacterized protein</fullName>
    </submittedName>
</protein>
<dbReference type="Proteomes" id="UP000249354">
    <property type="component" value="Unassembled WGS sequence"/>
</dbReference>
<comment type="caution">
    <text evidence="3">The sequence shown here is derived from an EMBL/GenBank/DDBJ whole genome shotgun (WGS) entry which is preliminary data.</text>
</comment>
<feature type="compositionally biased region" description="Acidic residues" evidence="1">
    <location>
        <begin position="50"/>
        <end position="59"/>
    </location>
</feature>
<evidence type="ECO:0000313" key="4">
    <source>
        <dbReference type="Proteomes" id="UP000249354"/>
    </source>
</evidence>